<evidence type="ECO:0000256" key="7">
    <source>
        <dbReference type="SAM" id="Phobius"/>
    </source>
</evidence>
<dbReference type="EC" id="5.2.1.8" evidence="2"/>
<evidence type="ECO:0000259" key="8">
    <source>
        <dbReference type="PROSITE" id="PS50198"/>
    </source>
</evidence>
<dbReference type="SUPFAM" id="SSF54534">
    <property type="entry name" value="FKBP-like"/>
    <property type="match status" value="1"/>
</dbReference>
<dbReference type="InterPro" id="IPR050245">
    <property type="entry name" value="PrsA_foldase"/>
</dbReference>
<evidence type="ECO:0000256" key="6">
    <source>
        <dbReference type="PROSITE-ProRule" id="PRU00278"/>
    </source>
</evidence>
<keyword evidence="3" id="KW-0732">Signal</keyword>
<evidence type="ECO:0000256" key="2">
    <source>
        <dbReference type="ARBA" id="ARBA00013194"/>
    </source>
</evidence>
<feature type="transmembrane region" description="Helical" evidence="7">
    <location>
        <begin position="7"/>
        <end position="26"/>
    </location>
</feature>
<name>A0ABR5N8V4_BRECH</name>
<dbReference type="Pfam" id="PF13145">
    <property type="entry name" value="Rotamase_2"/>
    <property type="match status" value="1"/>
</dbReference>
<dbReference type="Gene3D" id="3.10.50.40">
    <property type="match status" value="1"/>
</dbReference>
<dbReference type="Pfam" id="PF13624">
    <property type="entry name" value="SurA_N_3"/>
    <property type="match status" value="1"/>
</dbReference>
<dbReference type="PANTHER" id="PTHR47245">
    <property type="entry name" value="PEPTIDYLPROLYL ISOMERASE"/>
    <property type="match status" value="1"/>
</dbReference>
<dbReference type="InterPro" id="IPR046357">
    <property type="entry name" value="PPIase_dom_sf"/>
</dbReference>
<dbReference type="InterPro" id="IPR000297">
    <property type="entry name" value="PPIase_PpiC"/>
</dbReference>
<accession>A0ABR5N8V4</accession>
<organism evidence="9 10">
    <name type="scientific">Brevibacillus choshinensis</name>
    <dbReference type="NCBI Taxonomy" id="54911"/>
    <lineage>
        <taxon>Bacteria</taxon>
        <taxon>Bacillati</taxon>
        <taxon>Bacillota</taxon>
        <taxon>Bacilli</taxon>
        <taxon>Bacillales</taxon>
        <taxon>Paenibacillaceae</taxon>
        <taxon>Brevibacillus</taxon>
    </lineage>
</organism>
<dbReference type="SUPFAM" id="SSF109998">
    <property type="entry name" value="Triger factor/SurA peptide-binding domain-like"/>
    <property type="match status" value="1"/>
</dbReference>
<dbReference type="InterPro" id="IPR027304">
    <property type="entry name" value="Trigger_fact/SurA_dom_sf"/>
</dbReference>
<dbReference type="EMBL" id="LJJB01000010">
    <property type="protein sequence ID" value="KQL47066.1"/>
    <property type="molecule type" value="Genomic_DNA"/>
</dbReference>
<reference evidence="9 10" key="1">
    <citation type="submission" date="2015-09" db="EMBL/GenBank/DDBJ databases">
        <title>Genome sequencing project for genomic taxonomy and phylogenomics of Bacillus-like bacteria.</title>
        <authorList>
            <person name="Liu B."/>
            <person name="Wang J."/>
            <person name="Zhu Y."/>
            <person name="Liu G."/>
            <person name="Chen Q."/>
            <person name="Chen Z."/>
            <person name="Lan J."/>
            <person name="Che J."/>
            <person name="Ge C."/>
            <person name="Shi H."/>
            <person name="Pan Z."/>
            <person name="Liu X."/>
        </authorList>
    </citation>
    <scope>NUCLEOTIDE SEQUENCE [LARGE SCALE GENOMIC DNA]</scope>
    <source>
        <strain evidence="9 10">DSM 8552</strain>
    </source>
</reference>
<keyword evidence="4 6" id="KW-0697">Rotamase</keyword>
<keyword evidence="7" id="KW-0472">Membrane</keyword>
<feature type="domain" description="PpiC" evidence="8">
    <location>
        <begin position="159"/>
        <end position="251"/>
    </location>
</feature>
<evidence type="ECO:0000256" key="4">
    <source>
        <dbReference type="ARBA" id="ARBA00023110"/>
    </source>
</evidence>
<keyword evidence="7" id="KW-0812">Transmembrane</keyword>
<gene>
    <name evidence="9" type="ORF">AN963_19700</name>
</gene>
<dbReference type="PANTHER" id="PTHR47245:SF1">
    <property type="entry name" value="FOLDASE PROTEIN PRSA"/>
    <property type="match status" value="1"/>
</dbReference>
<sequence length="301" mass="33790">MTNTKGLWAFIGALVLLLLVVTWAWYQSSSKLQSAAVVGGTTISEAEYVTALKQKFGTQVLQDMVNREVVFQAAKQQGITVDQKQLDQEIAQIRQSYGSETDSEFQQALIKQAGITEESLRQEITYQLLLQALATKDIVIKDEELLAFYNNHPERYARPMQVRLWQIVVASQEEAGQVISELKQGANFQALAKERSIDSLTAANGGDMGWISLGDTRIPDASKDIVADLSTKKTSDPVMLDENNYAIYRIAERREAQQQTFDQVKEEIRRELAFAQVESLDDVMERLRNAVGVQISGQMQH</sequence>
<evidence type="ECO:0000256" key="1">
    <source>
        <dbReference type="ARBA" id="ARBA00000971"/>
    </source>
</evidence>
<comment type="caution">
    <text evidence="9">The sequence shown here is derived from an EMBL/GenBank/DDBJ whole genome shotgun (WGS) entry which is preliminary data.</text>
</comment>
<proteinExistence type="predicted"/>
<evidence type="ECO:0000256" key="3">
    <source>
        <dbReference type="ARBA" id="ARBA00022729"/>
    </source>
</evidence>
<evidence type="ECO:0000313" key="9">
    <source>
        <dbReference type="EMBL" id="KQL47066.1"/>
    </source>
</evidence>
<keyword evidence="10" id="KW-1185">Reference proteome</keyword>
<dbReference type="GO" id="GO:0016853">
    <property type="term" value="F:isomerase activity"/>
    <property type="evidence" value="ECO:0007669"/>
    <property type="project" value="UniProtKB-KW"/>
</dbReference>
<dbReference type="RefSeq" id="WP_055746164.1">
    <property type="nucleotide sequence ID" value="NZ_LJJB01000010.1"/>
</dbReference>
<keyword evidence="7" id="KW-1133">Transmembrane helix</keyword>
<keyword evidence="5 6" id="KW-0413">Isomerase</keyword>
<comment type="catalytic activity">
    <reaction evidence="1">
        <text>[protein]-peptidylproline (omega=180) = [protein]-peptidylproline (omega=0)</text>
        <dbReference type="Rhea" id="RHEA:16237"/>
        <dbReference type="Rhea" id="RHEA-COMP:10747"/>
        <dbReference type="Rhea" id="RHEA-COMP:10748"/>
        <dbReference type="ChEBI" id="CHEBI:83833"/>
        <dbReference type="ChEBI" id="CHEBI:83834"/>
        <dbReference type="EC" id="5.2.1.8"/>
    </reaction>
</comment>
<evidence type="ECO:0000313" key="10">
    <source>
        <dbReference type="Proteomes" id="UP000051063"/>
    </source>
</evidence>
<dbReference type="PROSITE" id="PS50198">
    <property type="entry name" value="PPIC_PPIASE_2"/>
    <property type="match status" value="1"/>
</dbReference>
<evidence type="ECO:0000256" key="5">
    <source>
        <dbReference type="ARBA" id="ARBA00023235"/>
    </source>
</evidence>
<dbReference type="Gene3D" id="1.10.4030.10">
    <property type="entry name" value="Porin chaperone SurA, peptide-binding domain"/>
    <property type="match status" value="1"/>
</dbReference>
<protein>
    <recommendedName>
        <fullName evidence="2">peptidylprolyl isomerase</fullName>
        <ecNumber evidence="2">5.2.1.8</ecNumber>
    </recommendedName>
</protein>
<dbReference type="Proteomes" id="UP000051063">
    <property type="component" value="Unassembled WGS sequence"/>
</dbReference>